<sequence length="65" mass="7117">MPFSATSAPELIWGSTVLRIQCGSSGPSAKCSDDQLICWLNELLLVMYAFSIDNLLRRRPSEGNG</sequence>
<reference evidence="1" key="2">
    <citation type="journal article" date="2015" name="Data Brief">
        <title>Shoot transcriptome of the giant reed, Arundo donax.</title>
        <authorList>
            <person name="Barrero R.A."/>
            <person name="Guerrero F.D."/>
            <person name="Moolhuijzen P."/>
            <person name="Goolsby J.A."/>
            <person name="Tidwell J."/>
            <person name="Bellgard S.E."/>
            <person name="Bellgard M.I."/>
        </authorList>
    </citation>
    <scope>NUCLEOTIDE SEQUENCE</scope>
    <source>
        <tissue evidence="1">Shoot tissue taken approximately 20 cm above the soil surface</tissue>
    </source>
</reference>
<organism evidence="1">
    <name type="scientific">Arundo donax</name>
    <name type="common">Giant reed</name>
    <name type="synonym">Donax arundinaceus</name>
    <dbReference type="NCBI Taxonomy" id="35708"/>
    <lineage>
        <taxon>Eukaryota</taxon>
        <taxon>Viridiplantae</taxon>
        <taxon>Streptophyta</taxon>
        <taxon>Embryophyta</taxon>
        <taxon>Tracheophyta</taxon>
        <taxon>Spermatophyta</taxon>
        <taxon>Magnoliopsida</taxon>
        <taxon>Liliopsida</taxon>
        <taxon>Poales</taxon>
        <taxon>Poaceae</taxon>
        <taxon>PACMAD clade</taxon>
        <taxon>Arundinoideae</taxon>
        <taxon>Arundineae</taxon>
        <taxon>Arundo</taxon>
    </lineage>
</organism>
<reference evidence="1" key="1">
    <citation type="submission" date="2014-09" db="EMBL/GenBank/DDBJ databases">
        <authorList>
            <person name="Magalhaes I.L.F."/>
            <person name="Oliveira U."/>
            <person name="Santos F.R."/>
            <person name="Vidigal T.H.D.A."/>
            <person name="Brescovit A.D."/>
            <person name="Santos A.J."/>
        </authorList>
    </citation>
    <scope>NUCLEOTIDE SEQUENCE</scope>
    <source>
        <tissue evidence="1">Shoot tissue taken approximately 20 cm above the soil surface</tissue>
    </source>
</reference>
<name>A0A0A9FT29_ARUDO</name>
<evidence type="ECO:0000313" key="1">
    <source>
        <dbReference type="EMBL" id="JAE14394.1"/>
    </source>
</evidence>
<proteinExistence type="predicted"/>
<protein>
    <submittedName>
        <fullName evidence="1">Uncharacterized protein</fullName>
    </submittedName>
</protein>
<dbReference type="EMBL" id="GBRH01183502">
    <property type="protein sequence ID" value="JAE14394.1"/>
    <property type="molecule type" value="Transcribed_RNA"/>
</dbReference>
<dbReference type="AlphaFoldDB" id="A0A0A9FT29"/>
<accession>A0A0A9FT29</accession>